<accession>A0AAX3YF15</accession>
<evidence type="ECO:0000313" key="5">
    <source>
        <dbReference type="Proteomes" id="UP001066327"/>
    </source>
</evidence>
<dbReference type="Proteomes" id="UP001231166">
    <property type="component" value="Chromosome"/>
</dbReference>
<dbReference type="EMBL" id="JAPWIS010000004">
    <property type="protein sequence ID" value="MCZ4584007.1"/>
    <property type="molecule type" value="Genomic_DNA"/>
</dbReference>
<dbReference type="GO" id="GO:0032259">
    <property type="term" value="P:methylation"/>
    <property type="evidence" value="ECO:0007669"/>
    <property type="project" value="UniProtKB-KW"/>
</dbReference>
<reference evidence="4" key="2">
    <citation type="submission" date="2023-07" db="EMBL/GenBank/DDBJ databases">
        <title>Genomic analysis of Rhodococcus opacus VOC-14 with glycol ethers degradation activity.</title>
        <authorList>
            <person name="Narkevich D.A."/>
            <person name="Hlushen A.M."/>
            <person name="Akhremchuk A.E."/>
            <person name="Sikolenko M.A."/>
            <person name="Valentovich L.N."/>
        </authorList>
    </citation>
    <scope>NUCLEOTIDE SEQUENCE</scope>
    <source>
        <strain evidence="4">VOC-14</strain>
    </source>
</reference>
<dbReference type="Pfam" id="PF13649">
    <property type="entry name" value="Methyltransf_25"/>
    <property type="match status" value="1"/>
</dbReference>
<evidence type="ECO:0000259" key="2">
    <source>
        <dbReference type="Pfam" id="PF13649"/>
    </source>
</evidence>
<proteinExistence type="predicted"/>
<dbReference type="Gene3D" id="3.40.50.150">
    <property type="entry name" value="Vaccinia Virus protein VP39"/>
    <property type="match status" value="1"/>
</dbReference>
<organism evidence="4 6">
    <name type="scientific">Rhodococcus opacus</name>
    <name type="common">Nocardia opaca</name>
    <dbReference type="NCBI Taxonomy" id="37919"/>
    <lineage>
        <taxon>Bacteria</taxon>
        <taxon>Bacillati</taxon>
        <taxon>Actinomycetota</taxon>
        <taxon>Actinomycetes</taxon>
        <taxon>Mycobacteriales</taxon>
        <taxon>Nocardiaceae</taxon>
        <taxon>Rhodococcus</taxon>
    </lineage>
</organism>
<evidence type="ECO:0000313" key="3">
    <source>
        <dbReference type="EMBL" id="MCZ4584007.1"/>
    </source>
</evidence>
<protein>
    <submittedName>
        <fullName evidence="4">Methyltransferase domain-containing protein</fullName>
    </submittedName>
</protein>
<dbReference type="Proteomes" id="UP001066327">
    <property type="component" value="Unassembled WGS sequence"/>
</dbReference>
<gene>
    <name evidence="3" type="ORF">O4328_09970</name>
    <name evidence="4" type="ORF">Q5707_02290</name>
</gene>
<dbReference type="PANTHER" id="PTHR43861:SF3">
    <property type="entry name" value="PUTATIVE (AFU_ORTHOLOGUE AFUA_2G14390)-RELATED"/>
    <property type="match status" value="1"/>
</dbReference>
<dbReference type="GO" id="GO:0008168">
    <property type="term" value="F:methyltransferase activity"/>
    <property type="evidence" value="ECO:0007669"/>
    <property type="project" value="UniProtKB-KW"/>
</dbReference>
<dbReference type="InterPro" id="IPR029063">
    <property type="entry name" value="SAM-dependent_MTases_sf"/>
</dbReference>
<feature type="domain" description="Methyltransferase" evidence="2">
    <location>
        <begin position="50"/>
        <end position="145"/>
    </location>
</feature>
<evidence type="ECO:0000313" key="4">
    <source>
        <dbReference type="EMBL" id="WLF47863.1"/>
    </source>
</evidence>
<reference evidence="3" key="1">
    <citation type="submission" date="2022-12" db="EMBL/GenBank/DDBJ databases">
        <authorList>
            <person name="Krivoruchko A.V."/>
            <person name="Elkin A."/>
        </authorList>
    </citation>
    <scope>NUCLEOTIDE SEQUENCE</scope>
    <source>
        <strain evidence="3">IEGM 249</strain>
    </source>
</reference>
<keyword evidence="4" id="KW-0489">Methyltransferase</keyword>
<name>A0AAX3YF15_RHOOP</name>
<keyword evidence="1" id="KW-0808">Transferase</keyword>
<dbReference type="EMBL" id="CP130953">
    <property type="protein sequence ID" value="WLF47863.1"/>
    <property type="molecule type" value="Genomic_DNA"/>
</dbReference>
<evidence type="ECO:0000313" key="6">
    <source>
        <dbReference type="Proteomes" id="UP001231166"/>
    </source>
</evidence>
<dbReference type="AlphaFoldDB" id="A0AAX3YF15"/>
<keyword evidence="5" id="KW-1185">Reference proteome</keyword>
<dbReference type="CDD" id="cd02440">
    <property type="entry name" value="AdoMet_MTases"/>
    <property type="match status" value="1"/>
</dbReference>
<dbReference type="PANTHER" id="PTHR43861">
    <property type="entry name" value="TRANS-ACONITATE 2-METHYLTRANSFERASE-RELATED"/>
    <property type="match status" value="1"/>
</dbReference>
<dbReference type="InterPro" id="IPR041698">
    <property type="entry name" value="Methyltransf_25"/>
</dbReference>
<dbReference type="SUPFAM" id="SSF53335">
    <property type="entry name" value="S-adenosyl-L-methionine-dependent methyltransferases"/>
    <property type="match status" value="1"/>
</dbReference>
<dbReference type="RefSeq" id="WP_269591147.1">
    <property type="nucleotide sequence ID" value="NZ_CP130953.1"/>
</dbReference>
<sequence>MTHEQAPDMTDFFSQEFWDERYRSTTAVWSGNPNPHLVEQVADVTPGSALDVGSGEAADAIWLAARGWNVTGVDVSTVALERAAERAAAAGADIADRTTWEQADILSWEPPARRFDLVSAHFMHLPGPAREALHRRLAGAVHPGGRLLVVGHHPSDLETSVGRPNVPDMLFTPEQVAAVLDAAEWEILVSAAPSREARDPEGRPVTVHDTVLHAVRRA</sequence>
<evidence type="ECO:0000256" key="1">
    <source>
        <dbReference type="ARBA" id="ARBA00022679"/>
    </source>
</evidence>